<evidence type="ECO:0000313" key="2">
    <source>
        <dbReference type="EMBL" id="KAK5630258.1"/>
    </source>
</evidence>
<sequence length="231" mass="26063">MPANLTQQRKPVMCDMSVLRMRSAIRRRHSPARVTESTLREFQSFRERLCSSLDSEPVAATQAPTVTTATTASSNAIEIPRLAESTLSVTTSRTERDDGAEPEQVQHATESLESMDLDSDNEKPNNDKSIHKLKRLNDSQWAKEGSILTCTLKTLPSTTANTNSNTTTSPSQPRTQTPKQRRRGGRVSGRSKKEAEDPHREYTMRINMDMEEFQREVEELGLKTLKDSRWA</sequence>
<dbReference type="AlphaFoldDB" id="A0AAN7UPL7"/>
<dbReference type="Proteomes" id="UP001305414">
    <property type="component" value="Unassembled WGS sequence"/>
</dbReference>
<organism evidence="2 3">
    <name type="scientific">Xylaria bambusicola</name>
    <dbReference type="NCBI Taxonomy" id="326684"/>
    <lineage>
        <taxon>Eukaryota</taxon>
        <taxon>Fungi</taxon>
        <taxon>Dikarya</taxon>
        <taxon>Ascomycota</taxon>
        <taxon>Pezizomycotina</taxon>
        <taxon>Sordariomycetes</taxon>
        <taxon>Xylariomycetidae</taxon>
        <taxon>Xylariales</taxon>
        <taxon>Xylariaceae</taxon>
        <taxon>Xylaria</taxon>
    </lineage>
</organism>
<accession>A0AAN7UPL7</accession>
<name>A0AAN7UPL7_9PEZI</name>
<protein>
    <submittedName>
        <fullName evidence="2">Uncharacterized protein</fullName>
    </submittedName>
</protein>
<feature type="region of interest" description="Disordered" evidence="1">
    <location>
        <begin position="86"/>
        <end position="132"/>
    </location>
</feature>
<feature type="region of interest" description="Disordered" evidence="1">
    <location>
        <begin position="156"/>
        <end position="202"/>
    </location>
</feature>
<reference evidence="2 3" key="1">
    <citation type="submission" date="2023-10" db="EMBL/GenBank/DDBJ databases">
        <title>Draft genome sequence of Xylaria bambusicola isolate GMP-LS, the root and basal stem rot pathogen of sugarcane in Indonesia.</title>
        <authorList>
            <person name="Selvaraj P."/>
            <person name="Muralishankar V."/>
            <person name="Muruganantham S."/>
            <person name="Sp S."/>
            <person name="Haryani S."/>
            <person name="Lau K.J.X."/>
            <person name="Naqvi N.I."/>
        </authorList>
    </citation>
    <scope>NUCLEOTIDE SEQUENCE [LARGE SCALE GENOMIC DNA]</scope>
    <source>
        <strain evidence="2">GMP-LS</strain>
    </source>
</reference>
<keyword evidence="3" id="KW-1185">Reference proteome</keyword>
<proteinExistence type="predicted"/>
<feature type="compositionally biased region" description="Basic and acidic residues" evidence="1">
    <location>
        <begin position="120"/>
        <end position="130"/>
    </location>
</feature>
<evidence type="ECO:0000313" key="3">
    <source>
        <dbReference type="Proteomes" id="UP001305414"/>
    </source>
</evidence>
<feature type="compositionally biased region" description="Low complexity" evidence="1">
    <location>
        <begin position="156"/>
        <end position="178"/>
    </location>
</feature>
<dbReference type="EMBL" id="JAWHQM010000015">
    <property type="protein sequence ID" value="KAK5630258.1"/>
    <property type="molecule type" value="Genomic_DNA"/>
</dbReference>
<comment type="caution">
    <text evidence="2">The sequence shown here is derived from an EMBL/GenBank/DDBJ whole genome shotgun (WGS) entry which is preliminary data.</text>
</comment>
<feature type="compositionally biased region" description="Basic and acidic residues" evidence="1">
    <location>
        <begin position="191"/>
        <end position="202"/>
    </location>
</feature>
<evidence type="ECO:0000256" key="1">
    <source>
        <dbReference type="SAM" id="MobiDB-lite"/>
    </source>
</evidence>
<gene>
    <name evidence="2" type="ORF">RRF57_005973</name>
</gene>